<dbReference type="AlphaFoldDB" id="A0A7X8TIF2"/>
<evidence type="ECO:0000256" key="2">
    <source>
        <dbReference type="ARBA" id="ARBA00022576"/>
    </source>
</evidence>
<accession>A0A7X8TIF2</accession>
<evidence type="ECO:0000256" key="4">
    <source>
        <dbReference type="ARBA" id="ARBA00022898"/>
    </source>
</evidence>
<organism evidence="6 7">
    <name type="scientific">Nesterenkonia sedimenti</name>
    <dbReference type="NCBI Taxonomy" id="1463632"/>
    <lineage>
        <taxon>Bacteria</taxon>
        <taxon>Bacillati</taxon>
        <taxon>Actinomycetota</taxon>
        <taxon>Actinomycetes</taxon>
        <taxon>Micrococcales</taxon>
        <taxon>Micrococcaceae</taxon>
        <taxon>Nesterenkonia</taxon>
    </lineage>
</organism>
<name>A0A7X8TIF2_9MICC</name>
<dbReference type="InterPro" id="IPR049704">
    <property type="entry name" value="Aminotrans_3_PPA_site"/>
</dbReference>
<comment type="caution">
    <text evidence="6">The sequence shown here is derived from an EMBL/GenBank/DDBJ whole genome shotgun (WGS) entry which is preliminary data.</text>
</comment>
<evidence type="ECO:0000313" key="7">
    <source>
        <dbReference type="Proteomes" id="UP000523139"/>
    </source>
</evidence>
<evidence type="ECO:0000313" key="6">
    <source>
        <dbReference type="EMBL" id="NLS09284.1"/>
    </source>
</evidence>
<dbReference type="InterPro" id="IPR015424">
    <property type="entry name" value="PyrdxlP-dep_Trfase"/>
</dbReference>
<keyword evidence="4 5" id="KW-0663">Pyridoxal phosphate</keyword>
<dbReference type="Gene3D" id="3.40.640.10">
    <property type="entry name" value="Type I PLP-dependent aspartate aminotransferase-like (Major domain)"/>
    <property type="match status" value="1"/>
</dbReference>
<dbReference type="InterPro" id="IPR005814">
    <property type="entry name" value="Aminotrans_3"/>
</dbReference>
<dbReference type="PANTHER" id="PTHR43094:SF1">
    <property type="entry name" value="AMINOTRANSFERASE CLASS-III"/>
    <property type="match status" value="1"/>
</dbReference>
<dbReference type="PROSITE" id="PS00600">
    <property type="entry name" value="AA_TRANSFER_CLASS_3"/>
    <property type="match status" value="1"/>
</dbReference>
<dbReference type="CDD" id="cd00610">
    <property type="entry name" value="OAT_like"/>
    <property type="match status" value="1"/>
</dbReference>
<dbReference type="GO" id="GO:0008483">
    <property type="term" value="F:transaminase activity"/>
    <property type="evidence" value="ECO:0007669"/>
    <property type="project" value="UniProtKB-KW"/>
</dbReference>
<keyword evidence="3 6" id="KW-0808">Transferase</keyword>
<evidence type="ECO:0000256" key="1">
    <source>
        <dbReference type="ARBA" id="ARBA00008954"/>
    </source>
</evidence>
<dbReference type="SUPFAM" id="SSF53383">
    <property type="entry name" value="PLP-dependent transferases"/>
    <property type="match status" value="1"/>
</dbReference>
<evidence type="ECO:0000256" key="5">
    <source>
        <dbReference type="RuleBase" id="RU003560"/>
    </source>
</evidence>
<keyword evidence="7" id="KW-1185">Reference proteome</keyword>
<dbReference type="PANTHER" id="PTHR43094">
    <property type="entry name" value="AMINOTRANSFERASE"/>
    <property type="match status" value="1"/>
</dbReference>
<dbReference type="Pfam" id="PF00202">
    <property type="entry name" value="Aminotran_3"/>
    <property type="match status" value="1"/>
</dbReference>
<gene>
    <name evidence="6" type="ORF">HGQ17_04540</name>
</gene>
<reference evidence="6 7" key="1">
    <citation type="submission" date="2020-04" db="EMBL/GenBank/DDBJ databases">
        <title>Nesterenkonia sp. nov., isolated from marine sediment.</title>
        <authorList>
            <person name="Zhang G."/>
        </authorList>
    </citation>
    <scope>NUCLEOTIDE SEQUENCE [LARGE SCALE GENOMIC DNA]</scope>
    <source>
        <strain evidence="6 7">MY13</strain>
    </source>
</reference>
<dbReference type="PIRSF" id="PIRSF000521">
    <property type="entry name" value="Transaminase_4ab_Lys_Orn"/>
    <property type="match status" value="1"/>
</dbReference>
<proteinExistence type="inferred from homology"/>
<dbReference type="GO" id="GO:0030170">
    <property type="term" value="F:pyridoxal phosphate binding"/>
    <property type="evidence" value="ECO:0007669"/>
    <property type="project" value="InterPro"/>
</dbReference>
<dbReference type="FunFam" id="3.40.640.10:FF:000014">
    <property type="entry name" value="Adenosylmethionine-8-amino-7-oxononanoate aminotransferase, probable"/>
    <property type="match status" value="1"/>
</dbReference>
<comment type="similarity">
    <text evidence="1 5">Belongs to the class-III pyridoxal-phosphate-dependent aminotransferase family.</text>
</comment>
<protein>
    <submittedName>
        <fullName evidence="6">Aspartate aminotransferase family protein</fullName>
    </submittedName>
</protein>
<sequence length="402" mass="43423">MPTVMDRQVVIERGEGAYVYTQDGQRLFDGSAALWYANVGHGRAEIAEVAAEQMRKLETYHTFGRYVNDQAQALSERLRELAPMADAKVILNAGGSDAVDVACKLARRYWQVEGAPAKKIILSRESAYHGLHAYGTSVGGLDFNREGYGTESLIPETARVSRDDIEAVEAEILRIGPENIAAFISEPIMGTGGVHPPAPGYLEGLQRLAAEHDFLLIADEVITGFGRTGQMFASQRYNLSPDIVTMAKGITSGYAPLGGILVAPRVWEPFFTRGAESPVYRHGTTYSGHATSCAVAMKNLDILEAEHLVQRAKELETVLAEATTVLEGHALVKDIRVGGFLAGIELDPAISGEALADTLIERGFIFRPLPGNNLQMSPPFVTTDSEVHTAVKAIKDALDTAA</sequence>
<dbReference type="Gene3D" id="3.90.1150.10">
    <property type="entry name" value="Aspartate Aminotransferase, domain 1"/>
    <property type="match status" value="1"/>
</dbReference>
<evidence type="ECO:0000256" key="3">
    <source>
        <dbReference type="ARBA" id="ARBA00022679"/>
    </source>
</evidence>
<keyword evidence="2 6" id="KW-0032">Aminotransferase</keyword>
<dbReference type="Proteomes" id="UP000523139">
    <property type="component" value="Unassembled WGS sequence"/>
</dbReference>
<dbReference type="EMBL" id="JABAHY010000003">
    <property type="protein sequence ID" value="NLS09284.1"/>
    <property type="molecule type" value="Genomic_DNA"/>
</dbReference>
<dbReference type="InterPro" id="IPR015421">
    <property type="entry name" value="PyrdxlP-dep_Trfase_major"/>
</dbReference>
<dbReference type="InterPro" id="IPR015422">
    <property type="entry name" value="PyrdxlP-dep_Trfase_small"/>
</dbReference>